<evidence type="ECO:0000256" key="2">
    <source>
        <dbReference type="ARBA" id="ARBA00022475"/>
    </source>
</evidence>
<evidence type="ECO:0000259" key="7">
    <source>
        <dbReference type="Pfam" id="PF17202"/>
    </source>
</evidence>
<evidence type="ECO:0000313" key="9">
    <source>
        <dbReference type="Proteomes" id="UP000034329"/>
    </source>
</evidence>
<feature type="transmembrane region" description="Helical" evidence="6">
    <location>
        <begin position="42"/>
        <end position="61"/>
    </location>
</feature>
<dbReference type="GO" id="GO:0005886">
    <property type="term" value="C:plasma membrane"/>
    <property type="evidence" value="ECO:0007669"/>
    <property type="project" value="UniProtKB-SubCell"/>
</dbReference>
<name>A0A0G1QPF5_9BACT</name>
<dbReference type="Proteomes" id="UP000034329">
    <property type="component" value="Unassembled WGS sequence"/>
</dbReference>
<feature type="transmembrane region" description="Helical" evidence="6">
    <location>
        <begin position="151"/>
        <end position="171"/>
    </location>
</feature>
<keyword evidence="4 6" id="KW-1133">Transmembrane helix</keyword>
<gene>
    <name evidence="8" type="ORF">UX13_C0010G0015</name>
</gene>
<evidence type="ECO:0000256" key="3">
    <source>
        <dbReference type="ARBA" id="ARBA00022692"/>
    </source>
</evidence>
<protein>
    <submittedName>
        <fullName evidence="8">Methyl-accepting chemotaxis protein signaling domain protein</fullName>
    </submittedName>
</protein>
<keyword evidence="3 6" id="KW-0812">Transmembrane</keyword>
<keyword evidence="5 6" id="KW-0472">Membrane</keyword>
<feature type="domain" description="Single cache" evidence="7">
    <location>
        <begin position="393"/>
        <end position="489"/>
    </location>
</feature>
<accession>A0A0G1QPF5</accession>
<dbReference type="AlphaFoldDB" id="A0A0G1QPF5"/>
<sequence>MWTQFFLVNAHFALNLFAGLVFFAIAWLFFDAWLALKKGKELPKIVGFGLLSLSFVVHSTLVETSILGGSTFISFPAAEIETFLKLVGFLVVFTWAISEESPPIPGKTQRAIAVSIAVGPLAYFSFFKPIFAILAMLAYLKKATSGLERHLKPLAIGLALVAVSELLSLASLMRESESVEIYNLVSAFGPIWIAEHITLLFGILVLGRWVFGYLLKQFRVQLFMIFTTTILAIFLATTISFTALLVKSIQDQTLAQLATDAKVLELSLDSKKQQAISDASLIAQNTAIGTAIDEKNRTYLMAVSEDFLVSKDYSFLVVTDANGQVLARGEDPDKVGDSVSSDGLIKKALSGEFLSDFQSRQAALGSEIAVRAASPIKVGDEIKGTVLLGTLIDNSYVDGIKKATGLEASIYGDNTLSATTLLAGDGKTRLVGLKEENRQVKDSVLLKGKNYGGAVSISGLGYFGSFIPLQSVDGNPVGMIFVGKPQVGVLQTAGRSIELTFVVAAILLVLSVFPSYFLSKYLSDQIK</sequence>
<dbReference type="Pfam" id="PF17202">
    <property type="entry name" value="sCache_3_3"/>
    <property type="match status" value="1"/>
</dbReference>
<organism evidence="8 9">
    <name type="scientific">Candidatus Woesebacteria bacterium GW2011_GWB1_45_5</name>
    <dbReference type="NCBI Taxonomy" id="1618581"/>
    <lineage>
        <taxon>Bacteria</taxon>
        <taxon>Candidatus Woeseibacteriota</taxon>
    </lineage>
</organism>
<comment type="caution">
    <text evidence="8">The sequence shown here is derived from an EMBL/GenBank/DDBJ whole genome shotgun (WGS) entry which is preliminary data.</text>
</comment>
<feature type="transmembrane region" description="Helical" evidence="6">
    <location>
        <begin position="499"/>
        <end position="518"/>
    </location>
</feature>
<evidence type="ECO:0000256" key="6">
    <source>
        <dbReference type="SAM" id="Phobius"/>
    </source>
</evidence>
<evidence type="ECO:0000313" key="8">
    <source>
        <dbReference type="EMBL" id="KKU10515.1"/>
    </source>
</evidence>
<dbReference type="InterPro" id="IPR029151">
    <property type="entry name" value="Sensor-like_sf"/>
</dbReference>
<dbReference type="EMBL" id="LCLA01000010">
    <property type="protein sequence ID" value="KKU10515.1"/>
    <property type="molecule type" value="Genomic_DNA"/>
</dbReference>
<dbReference type="InterPro" id="IPR033463">
    <property type="entry name" value="sCache_3"/>
</dbReference>
<feature type="transmembrane region" description="Helical" evidence="6">
    <location>
        <begin position="223"/>
        <end position="246"/>
    </location>
</feature>
<evidence type="ECO:0000256" key="5">
    <source>
        <dbReference type="ARBA" id="ARBA00023136"/>
    </source>
</evidence>
<proteinExistence type="predicted"/>
<feature type="transmembrane region" description="Helical" evidence="6">
    <location>
        <begin position="110"/>
        <end position="139"/>
    </location>
</feature>
<feature type="transmembrane region" description="Helical" evidence="6">
    <location>
        <begin position="191"/>
        <end position="211"/>
    </location>
</feature>
<feature type="transmembrane region" description="Helical" evidence="6">
    <location>
        <begin position="12"/>
        <end position="30"/>
    </location>
</feature>
<reference evidence="8 9" key="1">
    <citation type="journal article" date="2015" name="Nature">
        <title>rRNA introns, odd ribosomes, and small enigmatic genomes across a large radiation of phyla.</title>
        <authorList>
            <person name="Brown C.T."/>
            <person name="Hug L.A."/>
            <person name="Thomas B.C."/>
            <person name="Sharon I."/>
            <person name="Castelle C.J."/>
            <person name="Singh A."/>
            <person name="Wilkins M.J."/>
            <person name="Williams K.H."/>
            <person name="Banfield J.F."/>
        </authorList>
    </citation>
    <scope>NUCLEOTIDE SEQUENCE [LARGE SCALE GENOMIC DNA]</scope>
</reference>
<dbReference type="Gene3D" id="3.30.450.20">
    <property type="entry name" value="PAS domain"/>
    <property type="match status" value="1"/>
</dbReference>
<feature type="transmembrane region" description="Helical" evidence="6">
    <location>
        <begin position="82"/>
        <end position="98"/>
    </location>
</feature>
<evidence type="ECO:0000256" key="4">
    <source>
        <dbReference type="ARBA" id="ARBA00022989"/>
    </source>
</evidence>
<keyword evidence="2" id="KW-1003">Cell membrane</keyword>
<dbReference type="SUPFAM" id="SSF103190">
    <property type="entry name" value="Sensory domain-like"/>
    <property type="match status" value="1"/>
</dbReference>
<comment type="subcellular location">
    <subcellularLocation>
        <location evidence="1">Cell membrane</location>
        <topology evidence="1">Multi-pass membrane protein</topology>
    </subcellularLocation>
</comment>
<evidence type="ECO:0000256" key="1">
    <source>
        <dbReference type="ARBA" id="ARBA00004651"/>
    </source>
</evidence>